<name>A0A248LKC7_9NEIS</name>
<dbReference type="Proteomes" id="UP000197424">
    <property type="component" value="Chromosome"/>
</dbReference>
<dbReference type="AlphaFoldDB" id="A0A248LKC7"/>
<dbReference type="EMBL" id="CP022115">
    <property type="protein sequence ID" value="ASJ24826.1"/>
    <property type="molecule type" value="Genomic_DNA"/>
</dbReference>
<evidence type="ECO:0000313" key="2">
    <source>
        <dbReference type="Proteomes" id="UP000197424"/>
    </source>
</evidence>
<gene>
    <name evidence="1" type="ORF">LHGZ1_1995</name>
</gene>
<evidence type="ECO:0000313" key="1">
    <source>
        <dbReference type="EMBL" id="ASJ24826.1"/>
    </source>
</evidence>
<accession>A0A248LKC7</accession>
<protein>
    <submittedName>
        <fullName evidence="1">Uncharacterized protein</fullName>
    </submittedName>
</protein>
<organism evidence="1 2">
    <name type="scientific">Laribacter hongkongensis</name>
    <dbReference type="NCBI Taxonomy" id="168471"/>
    <lineage>
        <taxon>Bacteria</taxon>
        <taxon>Pseudomonadati</taxon>
        <taxon>Pseudomonadota</taxon>
        <taxon>Betaproteobacteria</taxon>
        <taxon>Neisseriales</taxon>
        <taxon>Aquaspirillaceae</taxon>
        <taxon>Laribacter</taxon>
    </lineage>
</organism>
<sequence length="41" mass="4371">MADKAGDGNAAMIREPLVLRPCIHMVHATGRVRLATATRLG</sequence>
<reference evidence="2" key="1">
    <citation type="submission" date="2017-06" db="EMBL/GenBank/DDBJ databases">
        <title>Whole genome sequence of Laribacter hongkongensis LHGZ1.</title>
        <authorList>
            <person name="Chen D."/>
            <person name="Wu H."/>
            <person name="Chen J."/>
        </authorList>
    </citation>
    <scope>NUCLEOTIDE SEQUENCE [LARGE SCALE GENOMIC DNA]</scope>
    <source>
        <strain evidence="2">LHGZ1</strain>
    </source>
</reference>
<dbReference type="RefSeq" id="WP_275662329.1">
    <property type="nucleotide sequence ID" value="NZ_JAJAXN010000007.1"/>
</dbReference>
<proteinExistence type="predicted"/>